<dbReference type="Proteomes" id="UP000765891">
    <property type="component" value="Unassembled WGS sequence"/>
</dbReference>
<gene>
    <name evidence="1" type="ORF">GCM10009017_16880</name>
    <name evidence="2" type="ORF">J2752_000048</name>
</gene>
<dbReference type="EMBL" id="BMOO01000003">
    <property type="protein sequence ID" value="GGM67355.1"/>
    <property type="molecule type" value="Genomic_DNA"/>
</dbReference>
<dbReference type="Proteomes" id="UP000614609">
    <property type="component" value="Unassembled WGS sequence"/>
</dbReference>
<dbReference type="AlphaFoldDB" id="A0A830FVW4"/>
<evidence type="ECO:0000313" key="3">
    <source>
        <dbReference type="Proteomes" id="UP000614609"/>
    </source>
</evidence>
<name>A0A830FVW4_9EURY</name>
<dbReference type="EMBL" id="JAGGKO010000001">
    <property type="protein sequence ID" value="MBP1953167.1"/>
    <property type="molecule type" value="Genomic_DNA"/>
</dbReference>
<sequence>MPTAEVDLPSDLEVEIDRLVDEGEFLNRKEAVEELLSTGLNVYDVTSGNDEEAEMEEFEAEMRETSERSLGDEYEF</sequence>
<reference evidence="1" key="1">
    <citation type="journal article" date="2014" name="Int. J. Syst. Evol. Microbiol.">
        <title>Complete genome sequence of Corynebacterium casei LMG S-19264T (=DSM 44701T), isolated from a smear-ripened cheese.</title>
        <authorList>
            <consortium name="US DOE Joint Genome Institute (JGI-PGF)"/>
            <person name="Walter F."/>
            <person name="Albersmeier A."/>
            <person name="Kalinowski J."/>
            <person name="Ruckert C."/>
        </authorList>
    </citation>
    <scope>NUCLEOTIDE SEQUENCE</scope>
    <source>
        <strain evidence="1">JCM 16108</strain>
    </source>
</reference>
<evidence type="ECO:0000313" key="2">
    <source>
        <dbReference type="EMBL" id="MBP1953167.1"/>
    </source>
</evidence>
<dbReference type="OrthoDB" id="298109at2157"/>
<dbReference type="Pfam" id="PF23434">
    <property type="entry name" value="DUF7120"/>
    <property type="match status" value="1"/>
</dbReference>
<dbReference type="CDD" id="cd22231">
    <property type="entry name" value="RHH_NikR_HicB-like"/>
    <property type="match status" value="1"/>
</dbReference>
<organism evidence="1 3">
    <name type="scientific">Halarchaeum rubridurum</name>
    <dbReference type="NCBI Taxonomy" id="489911"/>
    <lineage>
        <taxon>Archaea</taxon>
        <taxon>Methanobacteriati</taxon>
        <taxon>Methanobacteriota</taxon>
        <taxon>Stenosarchaea group</taxon>
        <taxon>Halobacteria</taxon>
        <taxon>Halobacteriales</taxon>
        <taxon>Halobacteriaceae</taxon>
    </lineage>
</organism>
<reference evidence="1" key="2">
    <citation type="submission" date="2020-09" db="EMBL/GenBank/DDBJ databases">
        <authorList>
            <person name="Sun Q."/>
            <person name="Ohkuma M."/>
        </authorList>
    </citation>
    <scope>NUCLEOTIDE SEQUENCE</scope>
    <source>
        <strain evidence="1">JCM 16108</strain>
    </source>
</reference>
<keyword evidence="3" id="KW-1185">Reference proteome</keyword>
<accession>A0A830FVW4</accession>
<reference evidence="2" key="3">
    <citation type="submission" date="2021-03" db="EMBL/GenBank/DDBJ databases">
        <title>Genomic Encyclopedia of Type Strains, Phase IV (KMG-IV): sequencing the most valuable type-strain genomes for metagenomic binning, comparative biology and taxonomic classification.</title>
        <authorList>
            <person name="Goeker M."/>
        </authorList>
    </citation>
    <scope>NUCLEOTIDE SEQUENCE</scope>
    <source>
        <strain evidence="2">DSM 22443</strain>
    </source>
</reference>
<dbReference type="RefSeq" id="WP_188871985.1">
    <property type="nucleotide sequence ID" value="NZ_BMOO01000003.1"/>
</dbReference>
<proteinExistence type="predicted"/>
<dbReference type="InterPro" id="IPR055544">
    <property type="entry name" value="DUF7120"/>
</dbReference>
<protein>
    <submittedName>
        <fullName evidence="2">Arc/MetJ-type ribon-helix-helix transcriptional regulator</fullName>
    </submittedName>
</protein>
<evidence type="ECO:0000313" key="1">
    <source>
        <dbReference type="EMBL" id="GGM67355.1"/>
    </source>
</evidence>
<comment type="caution">
    <text evidence="1">The sequence shown here is derived from an EMBL/GenBank/DDBJ whole genome shotgun (WGS) entry which is preliminary data.</text>
</comment>